<evidence type="ECO:0000313" key="13">
    <source>
        <dbReference type="Proteomes" id="UP001521222"/>
    </source>
</evidence>
<evidence type="ECO:0000313" key="12">
    <source>
        <dbReference type="EMBL" id="KAL1597479.1"/>
    </source>
</evidence>
<comment type="similarity">
    <text evidence="2">Belongs to the fatty acid desaturase type 1 family. DEGS subfamily.</text>
</comment>
<keyword evidence="5 10" id="KW-1133">Transmembrane helix</keyword>
<name>A0ABR3R011_9PLEO</name>
<dbReference type="InterPro" id="IPR011388">
    <property type="entry name" value="DES1/DES2"/>
</dbReference>
<dbReference type="InterPro" id="IPR013866">
    <property type="entry name" value="Sphingolipid_d4-desaturase_N"/>
</dbReference>
<evidence type="ECO:0000256" key="8">
    <source>
        <dbReference type="ARBA" id="ARBA00023136"/>
    </source>
</evidence>
<dbReference type="SMART" id="SM01269">
    <property type="entry name" value="Lipid_DES"/>
    <property type="match status" value="1"/>
</dbReference>
<dbReference type="InterPro" id="IPR005804">
    <property type="entry name" value="FA_desaturase_dom"/>
</dbReference>
<evidence type="ECO:0000256" key="9">
    <source>
        <dbReference type="SAM" id="MobiDB-lite"/>
    </source>
</evidence>
<feature type="region of interest" description="Disordered" evidence="9">
    <location>
        <begin position="582"/>
        <end position="608"/>
    </location>
</feature>
<evidence type="ECO:0000259" key="11">
    <source>
        <dbReference type="SMART" id="SM01269"/>
    </source>
</evidence>
<dbReference type="PANTHER" id="PTHR12879:SF8">
    <property type="entry name" value="SPHINGOLIPID DELTA(4)-DESATURASE DES1"/>
    <property type="match status" value="1"/>
</dbReference>
<feature type="region of interest" description="Disordered" evidence="9">
    <location>
        <begin position="102"/>
        <end position="126"/>
    </location>
</feature>
<evidence type="ECO:0000256" key="10">
    <source>
        <dbReference type="SAM" id="Phobius"/>
    </source>
</evidence>
<dbReference type="PANTHER" id="PTHR12879">
    <property type="entry name" value="SPHINGOLIPID DELTA 4 DESATURASE/C-4 HYDROXYLASE PROTEIN DES2"/>
    <property type="match status" value="1"/>
</dbReference>
<dbReference type="EMBL" id="JAKIXB020000026">
    <property type="protein sequence ID" value="KAL1597479.1"/>
    <property type="molecule type" value="Genomic_DNA"/>
</dbReference>
<evidence type="ECO:0000256" key="1">
    <source>
        <dbReference type="ARBA" id="ARBA00004141"/>
    </source>
</evidence>
<evidence type="ECO:0000256" key="5">
    <source>
        <dbReference type="ARBA" id="ARBA00022989"/>
    </source>
</evidence>
<feature type="compositionally biased region" description="Low complexity" evidence="9">
    <location>
        <begin position="102"/>
        <end position="121"/>
    </location>
</feature>
<comment type="caution">
    <text evidence="12">The sequence shown here is derived from an EMBL/GenBank/DDBJ whole genome shotgun (WGS) entry which is preliminary data.</text>
</comment>
<organism evidence="12 13">
    <name type="scientific">Nothophoma quercina</name>
    <dbReference type="NCBI Taxonomy" id="749835"/>
    <lineage>
        <taxon>Eukaryota</taxon>
        <taxon>Fungi</taxon>
        <taxon>Dikarya</taxon>
        <taxon>Ascomycota</taxon>
        <taxon>Pezizomycotina</taxon>
        <taxon>Dothideomycetes</taxon>
        <taxon>Pleosporomycetidae</taxon>
        <taxon>Pleosporales</taxon>
        <taxon>Pleosporineae</taxon>
        <taxon>Didymellaceae</taxon>
        <taxon>Nothophoma</taxon>
    </lineage>
</organism>
<dbReference type="Pfam" id="PF08557">
    <property type="entry name" value="Lipid_DES"/>
    <property type="match status" value="1"/>
</dbReference>
<evidence type="ECO:0000256" key="3">
    <source>
        <dbReference type="ARBA" id="ARBA00012021"/>
    </source>
</evidence>
<dbReference type="Proteomes" id="UP001521222">
    <property type="component" value="Unassembled WGS sequence"/>
</dbReference>
<proteinExistence type="inferred from homology"/>
<reference evidence="12 13" key="1">
    <citation type="submission" date="2024-02" db="EMBL/GenBank/DDBJ databases">
        <title>De novo assembly and annotation of 12 fungi associated with fruit tree decline syndrome in Ontario, Canada.</title>
        <authorList>
            <person name="Sulman M."/>
            <person name="Ellouze W."/>
            <person name="Ilyukhin E."/>
        </authorList>
    </citation>
    <scope>NUCLEOTIDE SEQUENCE [LARGE SCALE GENOMIC DNA]</scope>
    <source>
        <strain evidence="12 13">M97-236</strain>
    </source>
</reference>
<dbReference type="EC" id="1.14.19.17" evidence="3"/>
<evidence type="ECO:0000256" key="6">
    <source>
        <dbReference type="ARBA" id="ARBA00023002"/>
    </source>
</evidence>
<evidence type="ECO:0000256" key="4">
    <source>
        <dbReference type="ARBA" id="ARBA00022692"/>
    </source>
</evidence>
<keyword evidence="4 10" id="KW-0812">Transmembrane</keyword>
<keyword evidence="7" id="KW-0443">Lipid metabolism</keyword>
<feature type="domain" description="Sphingolipid delta4-desaturase N-terminal" evidence="11">
    <location>
        <begin position="238"/>
        <end position="293"/>
    </location>
</feature>
<protein>
    <recommendedName>
        <fullName evidence="3">sphingolipid 4-desaturase</fullName>
        <ecNumber evidence="3">1.14.19.17</ecNumber>
    </recommendedName>
</protein>
<accession>A0ABR3R011</accession>
<evidence type="ECO:0000256" key="2">
    <source>
        <dbReference type="ARBA" id="ARBA00006146"/>
    </source>
</evidence>
<keyword evidence="6" id="KW-0560">Oxidoreductase</keyword>
<evidence type="ECO:0000256" key="7">
    <source>
        <dbReference type="ARBA" id="ARBA00023098"/>
    </source>
</evidence>
<comment type="subcellular location">
    <subcellularLocation>
        <location evidence="1">Membrane</location>
        <topology evidence="1">Multi-pass membrane protein</topology>
    </subcellularLocation>
</comment>
<gene>
    <name evidence="12" type="primary">DES1</name>
    <name evidence="12" type="ORF">SLS59_007510</name>
</gene>
<feature type="transmembrane region" description="Helical" evidence="10">
    <location>
        <begin position="52"/>
        <end position="72"/>
    </location>
</feature>
<dbReference type="CDD" id="cd03508">
    <property type="entry name" value="Delta4-sphingolipid-FADS-like"/>
    <property type="match status" value="1"/>
</dbReference>
<keyword evidence="13" id="KW-1185">Reference proteome</keyword>
<dbReference type="Pfam" id="PF00487">
    <property type="entry name" value="FA_desaturase"/>
    <property type="match status" value="1"/>
</dbReference>
<keyword evidence="8 10" id="KW-0472">Membrane</keyword>
<sequence>MATESHPPRIFWEEKISIEPDLGDQRRSVYKALPSPPKTPKRVMMKYRFSSVLPLVLSIATFIPTLMVVLAGHNVGIFEGQYLVALNTSQAGRDIITLEKTSATSGVPSATSPSASATSSPLNPAISDRPLSGLGDTLGSLSGNLTDAVNDGLGDAVNAMVEGVINQTGIKDFYYVYVQKVCYDDCRSWEEARDSISALAPVFFAMRASTTTATVPPKQPAKRSFTVTAEKQHAQAAHDHEDFFWTYTEEPHRTRRMAIIKAHPEVPHPLNASQLQLLTQCQVTKLCGPEPLTKYVVLLVVSIQIACACLLRNTPVLSWPFFLTAYLVGATANQNLFLAIHEISHNLAFRSPLANRIIAVFANLPIGIPYSASFRPYHLTHHKSLGVNGLDTDLPTAFEAWFLDSVAGKAFFCTCQILFYALRPMFIYNLPLTKIHLFNIVVQLAFDYALVQFAGGKALAYLIMSSFLAGSLHPCAGHFIAEHYVFEKPEKDASNPANKIPIPETYSYYGVLNYLTYNVGLHNEHHDFPAIPWTRLPKLNRIAHEFYDELPVHKSWVYVMWQFVMDKDISLWCRVKREEGGRKVGAGSGWSEEELGNNEKKGRIPGVF</sequence>